<dbReference type="OMA" id="GMWISTY"/>
<keyword evidence="1 3" id="KW-0808">Transferase</keyword>
<dbReference type="Gramene" id="PSR95807">
    <property type="protein sequence ID" value="PSR95807"/>
    <property type="gene ID" value="CEY00_Acc21939"/>
</dbReference>
<feature type="domain" description="GST C-terminal" evidence="5">
    <location>
        <begin position="92"/>
        <end position="230"/>
    </location>
</feature>
<dbReference type="CDD" id="cd03185">
    <property type="entry name" value="GST_C_Tau"/>
    <property type="match status" value="1"/>
</dbReference>
<dbReference type="InterPro" id="IPR045073">
    <property type="entry name" value="Omega/Tau-like"/>
</dbReference>
<dbReference type="PROSITE" id="PS50405">
    <property type="entry name" value="GST_CTER"/>
    <property type="match status" value="1"/>
</dbReference>
<dbReference type="SFLD" id="SFLDG01152">
    <property type="entry name" value="Main.3:_Omega-_and_Tau-like"/>
    <property type="match status" value="1"/>
</dbReference>
<dbReference type="SUPFAM" id="SSF52833">
    <property type="entry name" value="Thioredoxin-like"/>
    <property type="match status" value="1"/>
</dbReference>
<evidence type="ECO:0000313" key="7">
    <source>
        <dbReference type="Proteomes" id="UP000241394"/>
    </source>
</evidence>
<dbReference type="GO" id="GO:0004364">
    <property type="term" value="F:glutathione transferase activity"/>
    <property type="evidence" value="ECO:0007669"/>
    <property type="project" value="UniProtKB-UniRule"/>
</dbReference>
<dbReference type="PROSITE" id="PS50404">
    <property type="entry name" value="GST_NTER"/>
    <property type="match status" value="1"/>
</dbReference>
<dbReference type="FunFam" id="3.40.30.10:FF:000197">
    <property type="entry name" value="Glutathione S-transferase U10"/>
    <property type="match status" value="1"/>
</dbReference>
<dbReference type="Gene3D" id="3.40.30.10">
    <property type="entry name" value="Glutaredoxin"/>
    <property type="match status" value="1"/>
</dbReference>
<dbReference type="InterPro" id="IPR045074">
    <property type="entry name" value="GST_C_Tau"/>
</dbReference>
<organism evidence="6 7">
    <name type="scientific">Actinidia chinensis var. chinensis</name>
    <name type="common">Chinese soft-hair kiwi</name>
    <dbReference type="NCBI Taxonomy" id="1590841"/>
    <lineage>
        <taxon>Eukaryota</taxon>
        <taxon>Viridiplantae</taxon>
        <taxon>Streptophyta</taxon>
        <taxon>Embryophyta</taxon>
        <taxon>Tracheophyta</taxon>
        <taxon>Spermatophyta</taxon>
        <taxon>Magnoliopsida</taxon>
        <taxon>eudicotyledons</taxon>
        <taxon>Gunneridae</taxon>
        <taxon>Pentapetalae</taxon>
        <taxon>asterids</taxon>
        <taxon>Ericales</taxon>
        <taxon>Actinidiaceae</taxon>
        <taxon>Actinidia</taxon>
    </lineage>
</organism>
<comment type="catalytic activity">
    <reaction evidence="2 3">
        <text>RX + glutathione = an S-substituted glutathione + a halide anion + H(+)</text>
        <dbReference type="Rhea" id="RHEA:16437"/>
        <dbReference type="ChEBI" id="CHEBI:15378"/>
        <dbReference type="ChEBI" id="CHEBI:16042"/>
        <dbReference type="ChEBI" id="CHEBI:17792"/>
        <dbReference type="ChEBI" id="CHEBI:57925"/>
        <dbReference type="ChEBI" id="CHEBI:90779"/>
        <dbReference type="EC" id="2.5.1.18"/>
    </reaction>
</comment>
<comment type="subcellular location">
    <subcellularLocation>
        <location evidence="3">Cytoplasm</location>
        <location evidence="3">Cytosol</location>
    </subcellularLocation>
</comment>
<sequence>MELEGENKVKLHGMWASPFSLRVELALKVKGIPYEYIEEDLKNKSPLLLKYNPVHKKVPVLIHSGRPIAESIVILEYIDDTWKNGPKLLPEDPYRRAQVRFWTSFLHQQLSESMIKVVKTDGEAQESAIKDAFEKLKVVEEGMAELFPATVGSENLGLHGIVMCSILYVFEAVEDVAGVKLMDPEKNPLIFSWVKALFEISEVREIKPDHDKMVGLLQFIRNNALQAPKA</sequence>
<dbReference type="EMBL" id="NKQK01000023">
    <property type="protein sequence ID" value="PSR95807.1"/>
    <property type="molecule type" value="Genomic_DNA"/>
</dbReference>
<comment type="caution">
    <text evidence="6">The sequence shown here is derived from an EMBL/GenBank/DDBJ whole genome shotgun (WGS) entry which is preliminary data.</text>
</comment>
<dbReference type="PANTHER" id="PTHR11260">
    <property type="entry name" value="GLUTATHIONE S-TRANSFERASE, GST, SUPERFAMILY, GST DOMAIN CONTAINING"/>
    <property type="match status" value="1"/>
</dbReference>
<accession>A0A2R6PRZ0</accession>
<dbReference type="SUPFAM" id="SSF47616">
    <property type="entry name" value="GST C-terminal domain-like"/>
    <property type="match status" value="1"/>
</dbReference>
<dbReference type="InParanoid" id="A0A2R6PRZ0"/>
<dbReference type="FunCoup" id="A0A2R6PRZ0">
    <property type="interactions" value="128"/>
</dbReference>
<dbReference type="PANTHER" id="PTHR11260:SF711">
    <property type="entry name" value="GLUTATHIONE S-TRANSFERASE U9"/>
    <property type="match status" value="1"/>
</dbReference>
<protein>
    <recommendedName>
        <fullName evidence="3">Glutathione S-transferase</fullName>
        <ecNumber evidence="3">2.5.1.18</ecNumber>
    </recommendedName>
</protein>
<evidence type="ECO:0000256" key="2">
    <source>
        <dbReference type="ARBA" id="ARBA00047960"/>
    </source>
</evidence>
<dbReference type="CDD" id="cd03058">
    <property type="entry name" value="GST_N_Tau"/>
    <property type="match status" value="1"/>
</dbReference>
<evidence type="ECO:0000256" key="3">
    <source>
        <dbReference type="RuleBase" id="RU369102"/>
    </source>
</evidence>
<dbReference type="GO" id="GO:0006749">
    <property type="term" value="P:glutathione metabolic process"/>
    <property type="evidence" value="ECO:0007669"/>
    <property type="project" value="InterPro"/>
</dbReference>
<proteinExistence type="inferred from homology"/>
<dbReference type="Proteomes" id="UP000241394">
    <property type="component" value="Chromosome LG23"/>
</dbReference>
<dbReference type="SFLD" id="SFLDS00019">
    <property type="entry name" value="Glutathione_Transferase_(cytos"/>
    <property type="match status" value="1"/>
</dbReference>
<evidence type="ECO:0000313" key="6">
    <source>
        <dbReference type="EMBL" id="PSR95807.1"/>
    </source>
</evidence>
<gene>
    <name evidence="6" type="ORF">CEY00_Acc21939</name>
</gene>
<dbReference type="InterPro" id="IPR036249">
    <property type="entry name" value="Thioredoxin-like_sf"/>
</dbReference>
<evidence type="ECO:0000259" key="5">
    <source>
        <dbReference type="PROSITE" id="PS50405"/>
    </source>
</evidence>
<dbReference type="Gene3D" id="1.20.1050.10">
    <property type="match status" value="1"/>
</dbReference>
<dbReference type="Pfam" id="PF02798">
    <property type="entry name" value="GST_N"/>
    <property type="match status" value="1"/>
</dbReference>
<comment type="similarity">
    <text evidence="3">Belongs to the GST superfamily.</text>
</comment>
<reference evidence="6 7" key="1">
    <citation type="submission" date="2017-07" db="EMBL/GenBank/DDBJ databases">
        <title>An improved, manually edited Actinidia chinensis var. chinensis (kiwifruit) genome highlights the challenges associated with draft genomes and gene prediction in plants.</title>
        <authorList>
            <person name="Pilkington S."/>
            <person name="Crowhurst R."/>
            <person name="Hilario E."/>
            <person name="Nardozza S."/>
            <person name="Fraser L."/>
            <person name="Peng Y."/>
            <person name="Gunaseelan K."/>
            <person name="Simpson R."/>
            <person name="Tahir J."/>
            <person name="Deroles S."/>
            <person name="Templeton K."/>
            <person name="Luo Z."/>
            <person name="Davy M."/>
            <person name="Cheng C."/>
            <person name="Mcneilage M."/>
            <person name="Scaglione D."/>
            <person name="Liu Y."/>
            <person name="Zhang Q."/>
            <person name="Datson P."/>
            <person name="De Silva N."/>
            <person name="Gardiner S."/>
            <person name="Bassett H."/>
            <person name="Chagne D."/>
            <person name="Mccallum J."/>
            <person name="Dzierzon H."/>
            <person name="Deng C."/>
            <person name="Wang Y.-Y."/>
            <person name="Barron N."/>
            <person name="Manako K."/>
            <person name="Bowen J."/>
            <person name="Foster T."/>
            <person name="Erridge Z."/>
            <person name="Tiffin H."/>
            <person name="Waite C."/>
            <person name="Davies K."/>
            <person name="Grierson E."/>
            <person name="Laing W."/>
            <person name="Kirk R."/>
            <person name="Chen X."/>
            <person name="Wood M."/>
            <person name="Montefiori M."/>
            <person name="Brummell D."/>
            <person name="Schwinn K."/>
            <person name="Catanach A."/>
            <person name="Fullerton C."/>
            <person name="Li D."/>
            <person name="Meiyalaghan S."/>
            <person name="Nieuwenhuizen N."/>
            <person name="Read N."/>
            <person name="Prakash R."/>
            <person name="Hunter D."/>
            <person name="Zhang H."/>
            <person name="Mckenzie M."/>
            <person name="Knabel M."/>
            <person name="Harris A."/>
            <person name="Allan A."/>
            <person name="Chen A."/>
            <person name="Janssen B."/>
            <person name="Plunkett B."/>
            <person name="Dwamena C."/>
            <person name="Voogd C."/>
            <person name="Leif D."/>
            <person name="Lafferty D."/>
            <person name="Souleyre E."/>
            <person name="Varkonyi-Gasic E."/>
            <person name="Gambi F."/>
            <person name="Hanley J."/>
            <person name="Yao J.-L."/>
            <person name="Cheung J."/>
            <person name="David K."/>
            <person name="Warren B."/>
            <person name="Marsh K."/>
            <person name="Snowden K."/>
            <person name="Lin-Wang K."/>
            <person name="Brian L."/>
            <person name="Martinez-Sanchez M."/>
            <person name="Wang M."/>
            <person name="Ileperuma N."/>
            <person name="Macnee N."/>
            <person name="Campin R."/>
            <person name="Mcatee P."/>
            <person name="Drummond R."/>
            <person name="Espley R."/>
            <person name="Ireland H."/>
            <person name="Wu R."/>
            <person name="Atkinson R."/>
            <person name="Karunairetnam S."/>
            <person name="Bulley S."/>
            <person name="Chunkath S."/>
            <person name="Hanley Z."/>
            <person name="Storey R."/>
            <person name="Thrimawithana A."/>
            <person name="Thomson S."/>
            <person name="David C."/>
            <person name="Testolin R."/>
        </authorList>
    </citation>
    <scope>NUCLEOTIDE SEQUENCE [LARGE SCALE GENOMIC DNA]</scope>
    <source>
        <strain evidence="7">cv. Red5</strain>
        <tissue evidence="6">Young leaf</tissue>
    </source>
</reference>
<dbReference type="SFLD" id="SFLDG00358">
    <property type="entry name" value="Main_(cytGST)"/>
    <property type="match status" value="1"/>
</dbReference>
<comment type="function">
    <text evidence="3">Is involved in the conjugation of reduced glutathione to a wide number of exogenous and endogenous hydrophobic electrophiles.</text>
</comment>
<dbReference type="InterPro" id="IPR036282">
    <property type="entry name" value="Glutathione-S-Trfase_C_sf"/>
</dbReference>
<dbReference type="STRING" id="1590841.A0A2R6PRZ0"/>
<dbReference type="InterPro" id="IPR004045">
    <property type="entry name" value="Glutathione_S-Trfase_N"/>
</dbReference>
<dbReference type="OrthoDB" id="4951845at2759"/>
<keyword evidence="7" id="KW-1185">Reference proteome</keyword>
<keyword evidence="3" id="KW-0963">Cytoplasm</keyword>
<reference evidence="7" key="2">
    <citation type="journal article" date="2018" name="BMC Genomics">
        <title>A manually annotated Actinidia chinensis var. chinensis (kiwifruit) genome highlights the challenges associated with draft genomes and gene prediction in plants.</title>
        <authorList>
            <person name="Pilkington S.M."/>
            <person name="Crowhurst R."/>
            <person name="Hilario E."/>
            <person name="Nardozza S."/>
            <person name="Fraser L."/>
            <person name="Peng Y."/>
            <person name="Gunaseelan K."/>
            <person name="Simpson R."/>
            <person name="Tahir J."/>
            <person name="Deroles S.C."/>
            <person name="Templeton K."/>
            <person name="Luo Z."/>
            <person name="Davy M."/>
            <person name="Cheng C."/>
            <person name="McNeilage M."/>
            <person name="Scaglione D."/>
            <person name="Liu Y."/>
            <person name="Zhang Q."/>
            <person name="Datson P."/>
            <person name="De Silva N."/>
            <person name="Gardiner S.E."/>
            <person name="Bassett H."/>
            <person name="Chagne D."/>
            <person name="McCallum J."/>
            <person name="Dzierzon H."/>
            <person name="Deng C."/>
            <person name="Wang Y.Y."/>
            <person name="Barron L."/>
            <person name="Manako K."/>
            <person name="Bowen J."/>
            <person name="Foster T.M."/>
            <person name="Erridge Z.A."/>
            <person name="Tiffin H."/>
            <person name="Waite C.N."/>
            <person name="Davies K.M."/>
            <person name="Grierson E.P."/>
            <person name="Laing W.A."/>
            <person name="Kirk R."/>
            <person name="Chen X."/>
            <person name="Wood M."/>
            <person name="Montefiori M."/>
            <person name="Brummell D.A."/>
            <person name="Schwinn K.E."/>
            <person name="Catanach A."/>
            <person name="Fullerton C."/>
            <person name="Li D."/>
            <person name="Meiyalaghan S."/>
            <person name="Nieuwenhuizen N."/>
            <person name="Read N."/>
            <person name="Prakash R."/>
            <person name="Hunter D."/>
            <person name="Zhang H."/>
            <person name="McKenzie M."/>
            <person name="Knabel M."/>
            <person name="Harris A."/>
            <person name="Allan A.C."/>
            <person name="Gleave A."/>
            <person name="Chen A."/>
            <person name="Janssen B.J."/>
            <person name="Plunkett B."/>
            <person name="Ampomah-Dwamena C."/>
            <person name="Voogd C."/>
            <person name="Leif D."/>
            <person name="Lafferty D."/>
            <person name="Souleyre E.J.F."/>
            <person name="Varkonyi-Gasic E."/>
            <person name="Gambi F."/>
            <person name="Hanley J."/>
            <person name="Yao J.L."/>
            <person name="Cheung J."/>
            <person name="David K.M."/>
            <person name="Warren B."/>
            <person name="Marsh K."/>
            <person name="Snowden K.C."/>
            <person name="Lin-Wang K."/>
            <person name="Brian L."/>
            <person name="Martinez-Sanchez M."/>
            <person name="Wang M."/>
            <person name="Ileperuma N."/>
            <person name="Macnee N."/>
            <person name="Campin R."/>
            <person name="McAtee P."/>
            <person name="Drummond R.S.M."/>
            <person name="Espley R.V."/>
            <person name="Ireland H.S."/>
            <person name="Wu R."/>
            <person name="Atkinson R.G."/>
            <person name="Karunairetnam S."/>
            <person name="Bulley S."/>
            <person name="Chunkath S."/>
            <person name="Hanley Z."/>
            <person name="Storey R."/>
            <person name="Thrimawithana A.H."/>
            <person name="Thomson S."/>
            <person name="David C."/>
            <person name="Testolin R."/>
            <person name="Huang H."/>
            <person name="Hellens R.P."/>
            <person name="Schaffer R.J."/>
        </authorList>
    </citation>
    <scope>NUCLEOTIDE SEQUENCE [LARGE SCALE GENOMIC DNA]</scope>
    <source>
        <strain evidence="7">cv. Red5</strain>
    </source>
</reference>
<dbReference type="InterPro" id="IPR040079">
    <property type="entry name" value="Glutathione_S-Trfase"/>
</dbReference>
<feature type="domain" description="GST N-terminal" evidence="4">
    <location>
        <begin position="7"/>
        <end position="86"/>
    </location>
</feature>
<dbReference type="GO" id="GO:0005829">
    <property type="term" value="C:cytosol"/>
    <property type="evidence" value="ECO:0007669"/>
    <property type="project" value="UniProtKB-SubCell"/>
</dbReference>
<evidence type="ECO:0000259" key="4">
    <source>
        <dbReference type="PROSITE" id="PS50404"/>
    </source>
</evidence>
<evidence type="ECO:0000256" key="1">
    <source>
        <dbReference type="ARBA" id="ARBA00022679"/>
    </source>
</evidence>
<dbReference type="AlphaFoldDB" id="A0A2R6PRZ0"/>
<dbReference type="InterPro" id="IPR010987">
    <property type="entry name" value="Glutathione-S-Trfase_C-like"/>
</dbReference>
<name>A0A2R6PRZ0_ACTCC</name>
<dbReference type="EC" id="2.5.1.18" evidence="3"/>